<feature type="domain" description="RING-type" evidence="6">
    <location>
        <begin position="4"/>
        <end position="52"/>
    </location>
</feature>
<keyword evidence="8" id="KW-1185">Reference proteome</keyword>
<accession>K0SWQ6</accession>
<dbReference type="PANTHER" id="PTHR15315">
    <property type="entry name" value="RING FINGER PROTEIN 41, 151"/>
    <property type="match status" value="1"/>
</dbReference>
<evidence type="ECO:0000256" key="5">
    <source>
        <dbReference type="SAM" id="MobiDB-lite"/>
    </source>
</evidence>
<comment type="caution">
    <text evidence="7">The sequence shown here is derived from an EMBL/GenBank/DDBJ whole genome shotgun (WGS) entry which is preliminary data.</text>
</comment>
<feature type="region of interest" description="Disordered" evidence="5">
    <location>
        <begin position="283"/>
        <end position="314"/>
    </location>
</feature>
<dbReference type="PANTHER" id="PTHR15315:SF26">
    <property type="entry name" value="E3 UBIQUITIN-PROTEIN LIGASE NRDP1"/>
    <property type="match status" value="1"/>
</dbReference>
<dbReference type="SMART" id="SM00184">
    <property type="entry name" value="RING"/>
    <property type="match status" value="1"/>
</dbReference>
<dbReference type="EMBL" id="AGNL01015852">
    <property type="protein sequence ID" value="EJK65421.1"/>
    <property type="molecule type" value="Genomic_DNA"/>
</dbReference>
<dbReference type="PROSITE" id="PS50089">
    <property type="entry name" value="ZF_RING_2"/>
    <property type="match status" value="1"/>
</dbReference>
<dbReference type="PROSITE" id="PS00518">
    <property type="entry name" value="ZF_RING_1"/>
    <property type="match status" value="1"/>
</dbReference>
<organism evidence="7 8">
    <name type="scientific">Thalassiosira oceanica</name>
    <name type="common">Marine diatom</name>
    <dbReference type="NCBI Taxonomy" id="159749"/>
    <lineage>
        <taxon>Eukaryota</taxon>
        <taxon>Sar</taxon>
        <taxon>Stramenopiles</taxon>
        <taxon>Ochrophyta</taxon>
        <taxon>Bacillariophyta</taxon>
        <taxon>Coscinodiscophyceae</taxon>
        <taxon>Thalassiosirophycidae</taxon>
        <taxon>Thalassiosirales</taxon>
        <taxon>Thalassiosiraceae</taxon>
        <taxon>Thalassiosira</taxon>
    </lineage>
</organism>
<name>K0SWQ6_THAOC</name>
<evidence type="ECO:0000256" key="1">
    <source>
        <dbReference type="ARBA" id="ARBA00022723"/>
    </source>
</evidence>
<evidence type="ECO:0000256" key="4">
    <source>
        <dbReference type="PROSITE-ProRule" id="PRU00175"/>
    </source>
</evidence>
<feature type="compositionally biased region" description="Basic residues" evidence="5">
    <location>
        <begin position="301"/>
        <end position="314"/>
    </location>
</feature>
<dbReference type="InterPro" id="IPR013083">
    <property type="entry name" value="Znf_RING/FYVE/PHD"/>
</dbReference>
<dbReference type="InterPro" id="IPR001841">
    <property type="entry name" value="Znf_RING"/>
</dbReference>
<feature type="compositionally biased region" description="Polar residues" evidence="5">
    <location>
        <begin position="286"/>
        <end position="298"/>
    </location>
</feature>
<gene>
    <name evidence="7" type="ORF">THAOC_13718</name>
</gene>
<dbReference type="eggNOG" id="ENOG502SC5Q">
    <property type="taxonomic scope" value="Eukaryota"/>
</dbReference>
<dbReference type="AlphaFoldDB" id="K0SWQ6"/>
<evidence type="ECO:0000313" key="7">
    <source>
        <dbReference type="EMBL" id="EJK65421.1"/>
    </source>
</evidence>
<dbReference type="Pfam" id="PF13445">
    <property type="entry name" value="zf-RING_UBOX"/>
    <property type="match status" value="1"/>
</dbReference>
<dbReference type="Proteomes" id="UP000266841">
    <property type="component" value="Unassembled WGS sequence"/>
</dbReference>
<keyword evidence="2 4" id="KW-0863">Zinc-finger</keyword>
<dbReference type="GO" id="GO:0008270">
    <property type="term" value="F:zinc ion binding"/>
    <property type="evidence" value="ECO:0007669"/>
    <property type="project" value="UniProtKB-KW"/>
</dbReference>
<keyword evidence="1" id="KW-0479">Metal-binding</keyword>
<protein>
    <recommendedName>
        <fullName evidence="6">RING-type domain-containing protein</fullName>
    </recommendedName>
</protein>
<evidence type="ECO:0000259" key="6">
    <source>
        <dbReference type="PROSITE" id="PS50089"/>
    </source>
</evidence>
<dbReference type="InterPro" id="IPR027370">
    <property type="entry name" value="Znf-RING_euk"/>
</dbReference>
<dbReference type="InterPro" id="IPR017907">
    <property type="entry name" value="Znf_RING_CS"/>
</dbReference>
<reference evidence="7 8" key="1">
    <citation type="journal article" date="2012" name="Genome Biol.">
        <title>Genome and low-iron response of an oceanic diatom adapted to chronic iron limitation.</title>
        <authorList>
            <person name="Lommer M."/>
            <person name="Specht M."/>
            <person name="Roy A.S."/>
            <person name="Kraemer L."/>
            <person name="Andreson R."/>
            <person name="Gutowska M.A."/>
            <person name="Wolf J."/>
            <person name="Bergner S.V."/>
            <person name="Schilhabel M.B."/>
            <person name="Klostermeier U.C."/>
            <person name="Beiko R.G."/>
            <person name="Rosenstiel P."/>
            <person name="Hippler M."/>
            <person name="Laroche J."/>
        </authorList>
    </citation>
    <scope>NUCLEOTIDE SEQUENCE [LARGE SCALE GENOMIC DNA]</scope>
    <source>
        <strain evidence="7 8">CCMP1005</strain>
    </source>
</reference>
<keyword evidence="3" id="KW-0862">Zinc</keyword>
<sequence length="314" mass="35334">MNECGICLGEWTNPVKLPCGHSFCADCLSGWKPKFGRRRPNGNQRKRCPLCRGTIPPSQEQISEMKAIKLLMENTSHPDYEEKARWVKQFEAEHGEDWDGTIIEYDDDFLNLPRLLLSWGAEIYHHGDRVNKEVMLSFCHEMSAAGYVEIANLVSSELGGRRCEIVSAPNNRDDLVGKTCVVEEYVEISDQYKVKMEFMNEVLLLDSDNLKRRDRTPQDSGYYVESKNNRLIRRDFKSNEECRAFIASLGVGVGELSKVNPDTEAKAEQAAADLLAELGLEDLEGPSSSASKKNQPASSGGKKKKRVGKKKGRK</sequence>
<evidence type="ECO:0000256" key="3">
    <source>
        <dbReference type="ARBA" id="ARBA00022833"/>
    </source>
</evidence>
<proteinExistence type="predicted"/>
<evidence type="ECO:0000313" key="8">
    <source>
        <dbReference type="Proteomes" id="UP000266841"/>
    </source>
</evidence>
<dbReference type="Gene3D" id="3.30.40.10">
    <property type="entry name" value="Zinc/RING finger domain, C3HC4 (zinc finger)"/>
    <property type="match status" value="1"/>
</dbReference>
<evidence type="ECO:0000256" key="2">
    <source>
        <dbReference type="ARBA" id="ARBA00022771"/>
    </source>
</evidence>
<dbReference type="SUPFAM" id="SSF57850">
    <property type="entry name" value="RING/U-box"/>
    <property type="match status" value="1"/>
</dbReference>